<dbReference type="Proteomes" id="UP001595722">
    <property type="component" value="Unassembled WGS sequence"/>
</dbReference>
<reference evidence="6" key="1">
    <citation type="journal article" date="2019" name="Int. J. Syst. Evol. Microbiol.">
        <title>The Global Catalogue of Microorganisms (GCM) 10K type strain sequencing project: providing services to taxonomists for standard genome sequencing and annotation.</title>
        <authorList>
            <consortium name="The Broad Institute Genomics Platform"/>
            <consortium name="The Broad Institute Genome Sequencing Center for Infectious Disease"/>
            <person name="Wu L."/>
            <person name="Ma J."/>
        </authorList>
    </citation>
    <scope>NUCLEOTIDE SEQUENCE [LARGE SCALE GENOMIC DNA]</scope>
    <source>
        <strain evidence="6">KCTC 42424</strain>
    </source>
</reference>
<dbReference type="InterPro" id="IPR052028">
    <property type="entry name" value="HipA_Ser/Thr_kinase"/>
</dbReference>
<evidence type="ECO:0000313" key="6">
    <source>
        <dbReference type="Proteomes" id="UP001595722"/>
    </source>
</evidence>
<dbReference type="Pfam" id="PF07804">
    <property type="entry name" value="HipA_C"/>
    <property type="match status" value="1"/>
</dbReference>
<accession>A0ABV7VPE4</accession>
<evidence type="ECO:0000313" key="5">
    <source>
        <dbReference type="EMBL" id="MFC3679355.1"/>
    </source>
</evidence>
<feature type="domain" description="HipA-like C-terminal" evidence="4">
    <location>
        <begin position="161"/>
        <end position="394"/>
    </location>
</feature>
<dbReference type="PIRSF" id="PIRSF028135">
    <property type="entry name" value="UCP028135_HipA-like"/>
    <property type="match status" value="1"/>
</dbReference>
<dbReference type="InterPro" id="IPR016869">
    <property type="entry name" value="UCP028135_HipA-like"/>
</dbReference>
<sequence length="450" mass="51452">METLTLQIYLDNKWRDACELAFPEPQRGRVAPLELTYKSAYVASFGNRIEAQVSLEFPLDYFPHRCDRWPAFLHDIMPMGAARRFWLKRKAFPVTDTFEYDFLLLKECCAAPVGNIRVKESFYRDDPPTAQSFELDDILKRDSDFLDYASEVGAGIGGATGAGGEAPKFLISENQQGYYFPEATLDDEKICAHYLVKFPRNNAAKDDHTLLEAEAVYYKLASKLGFNTVDVSGLRFFPQDNEKGIQKASLWLPRFDREVIATDNGFIQRRFAMESLYSLTGVTEPGATRKHTDYLQRLAGCWREAGQEQQIPPLFAEYLARDLLNVVLGNTDNHGRNTAILKKDNQLELAPIYDLAPMFFDSEGIVRTSRWSQENELGGRFNWRNICTEAAETEELVDADFLWQALRDAATGLLAIPDLARDYDFPDELFNHNKLRFAELDKKLKGWDLH</sequence>
<keyword evidence="3" id="KW-0418">Kinase</keyword>
<keyword evidence="6" id="KW-1185">Reference proteome</keyword>
<gene>
    <name evidence="5" type="ORF">ACFOMG_04420</name>
</gene>
<name>A0ABV7VPE4_9GAMM</name>
<evidence type="ECO:0000256" key="2">
    <source>
        <dbReference type="ARBA" id="ARBA00022679"/>
    </source>
</evidence>
<proteinExistence type="inferred from homology"/>
<comment type="similarity">
    <text evidence="1">Belongs to the HipA Ser/Thr kinase family.</text>
</comment>
<dbReference type="PANTHER" id="PTHR37419:SF8">
    <property type="entry name" value="TOXIN YJJJ"/>
    <property type="match status" value="1"/>
</dbReference>
<organism evidence="5 6">
    <name type="scientific">Bacterioplanoides pacificum</name>
    <dbReference type="NCBI Taxonomy" id="1171596"/>
    <lineage>
        <taxon>Bacteria</taxon>
        <taxon>Pseudomonadati</taxon>
        <taxon>Pseudomonadota</taxon>
        <taxon>Gammaproteobacteria</taxon>
        <taxon>Oceanospirillales</taxon>
        <taxon>Oceanospirillaceae</taxon>
        <taxon>Bacterioplanoides</taxon>
    </lineage>
</organism>
<keyword evidence="2" id="KW-0808">Transferase</keyword>
<dbReference type="PANTHER" id="PTHR37419">
    <property type="entry name" value="SERINE/THREONINE-PROTEIN KINASE TOXIN HIPA"/>
    <property type="match status" value="1"/>
</dbReference>
<dbReference type="InterPro" id="IPR012893">
    <property type="entry name" value="HipA-like_C"/>
</dbReference>
<dbReference type="EMBL" id="JBHRYB010000003">
    <property type="protein sequence ID" value="MFC3679355.1"/>
    <property type="molecule type" value="Genomic_DNA"/>
</dbReference>
<protein>
    <submittedName>
        <fullName evidence="5">Type II toxin-antitoxin system HipA family toxin</fullName>
    </submittedName>
</protein>
<evidence type="ECO:0000256" key="1">
    <source>
        <dbReference type="ARBA" id="ARBA00010164"/>
    </source>
</evidence>
<evidence type="ECO:0000256" key="3">
    <source>
        <dbReference type="ARBA" id="ARBA00022777"/>
    </source>
</evidence>
<evidence type="ECO:0000259" key="4">
    <source>
        <dbReference type="Pfam" id="PF07804"/>
    </source>
</evidence>
<comment type="caution">
    <text evidence="5">The sequence shown here is derived from an EMBL/GenBank/DDBJ whole genome shotgun (WGS) entry which is preliminary data.</text>
</comment>
<dbReference type="RefSeq" id="WP_376865014.1">
    <property type="nucleotide sequence ID" value="NZ_JBHRYB010000003.1"/>
</dbReference>